<dbReference type="AlphaFoldDB" id="A0A8S0RDZ6"/>
<gene>
    <name evidence="2" type="ORF">OLEA9_A114944</name>
</gene>
<comment type="caution">
    <text evidence="2">The sequence shown here is derived from an EMBL/GenBank/DDBJ whole genome shotgun (WGS) entry which is preliminary data.</text>
</comment>
<feature type="region of interest" description="Disordered" evidence="1">
    <location>
        <begin position="44"/>
        <end position="73"/>
    </location>
</feature>
<sequence>MHEEDSTQRFKGSIEEILKDYRFPRDKVHRLQLLAYTAVEDGLTQDMPGKTRHDLRPCHRKKQRGSSASAGLRAAYDATNRPKDASALPCLGTQRPAERHVTLRALVLVMPPVKDYIPPHSLDFGSETFEHYLSLRDPLDEPEPDI</sequence>
<evidence type="ECO:0000313" key="3">
    <source>
        <dbReference type="Proteomes" id="UP000594638"/>
    </source>
</evidence>
<proteinExistence type="predicted"/>
<accession>A0A8S0RDZ6</accession>
<evidence type="ECO:0000313" key="2">
    <source>
        <dbReference type="EMBL" id="CAA2976983.1"/>
    </source>
</evidence>
<dbReference type="Gramene" id="OE9A114944T1">
    <property type="protein sequence ID" value="OE9A114944C1"/>
    <property type="gene ID" value="OE9A114944"/>
</dbReference>
<organism evidence="2 3">
    <name type="scientific">Olea europaea subsp. europaea</name>
    <dbReference type="NCBI Taxonomy" id="158383"/>
    <lineage>
        <taxon>Eukaryota</taxon>
        <taxon>Viridiplantae</taxon>
        <taxon>Streptophyta</taxon>
        <taxon>Embryophyta</taxon>
        <taxon>Tracheophyta</taxon>
        <taxon>Spermatophyta</taxon>
        <taxon>Magnoliopsida</taxon>
        <taxon>eudicotyledons</taxon>
        <taxon>Gunneridae</taxon>
        <taxon>Pentapetalae</taxon>
        <taxon>asterids</taxon>
        <taxon>lamiids</taxon>
        <taxon>Lamiales</taxon>
        <taxon>Oleaceae</taxon>
        <taxon>Oleeae</taxon>
        <taxon>Olea</taxon>
    </lineage>
</organism>
<name>A0A8S0RDZ6_OLEEU</name>
<reference evidence="2 3" key="1">
    <citation type="submission" date="2019-12" db="EMBL/GenBank/DDBJ databases">
        <authorList>
            <person name="Alioto T."/>
            <person name="Alioto T."/>
            <person name="Gomez Garrido J."/>
        </authorList>
    </citation>
    <scope>NUCLEOTIDE SEQUENCE [LARGE SCALE GENOMIC DNA]</scope>
</reference>
<dbReference type="Proteomes" id="UP000594638">
    <property type="component" value="Unassembled WGS sequence"/>
</dbReference>
<dbReference type="EMBL" id="CACTIH010002689">
    <property type="protein sequence ID" value="CAA2976983.1"/>
    <property type="molecule type" value="Genomic_DNA"/>
</dbReference>
<evidence type="ECO:0000256" key="1">
    <source>
        <dbReference type="SAM" id="MobiDB-lite"/>
    </source>
</evidence>
<protein>
    <submittedName>
        <fullName evidence="2">Uncharacterized protein</fullName>
    </submittedName>
</protein>
<keyword evidence="3" id="KW-1185">Reference proteome</keyword>